<dbReference type="AlphaFoldDB" id="A0A2K9MIP4"/>
<keyword evidence="1" id="KW-0520">NAD</keyword>
<proteinExistence type="predicted"/>
<protein>
    <submittedName>
        <fullName evidence="3">NAD(P)-dependent oxidoreductase</fullName>
    </submittedName>
</protein>
<dbReference type="KEGG" id="paru:CYR75_12005"/>
<sequence length="294" mass="31907">MHLLILGHGYSASFLSPRLLAKGWTVAGTTRNATAGFGDDRIEQIIWPRDSDAVRHHISRADAILTSVAPGSTGDPVLREFAQDLSQAAPKWVGYLSSTNVYGDHGGAWVDETTKPSPSSARARARVEAEAAWADLSRRAGWPLNIFRLAGIYGPGRGPFAKLRAGTARCIVKPGQIFSRIHAEDIAGAVETAITRAIAEQAVGVEIFNLCDDQPAPPQETIRRAAEMLGLPTPPEEPFEQAEMSAMARSFYADSKRVRNDRMKTQLGYHLRYPDLDSGLTAILEAEKGTEGTE</sequence>
<evidence type="ECO:0000256" key="1">
    <source>
        <dbReference type="ARBA" id="ARBA00023027"/>
    </source>
</evidence>
<dbReference type="Proteomes" id="UP000234882">
    <property type="component" value="Chromosome"/>
</dbReference>
<dbReference type="CDD" id="cd05266">
    <property type="entry name" value="SDR_a4"/>
    <property type="match status" value="1"/>
</dbReference>
<dbReference type="OrthoDB" id="9808276at2"/>
<evidence type="ECO:0000259" key="2">
    <source>
        <dbReference type="Pfam" id="PF01370"/>
    </source>
</evidence>
<evidence type="ECO:0000313" key="4">
    <source>
        <dbReference type="Proteomes" id="UP000234882"/>
    </source>
</evidence>
<reference evidence="4" key="1">
    <citation type="submission" date="2017-12" db="EMBL/GenBank/DDBJ databases">
        <title>Genomic analysis of Paracoccus sp. CBA4604.</title>
        <authorList>
            <person name="Roh S.W."/>
            <person name="Kim J.Y."/>
            <person name="Kim J.S."/>
        </authorList>
    </citation>
    <scope>NUCLEOTIDE SEQUENCE [LARGE SCALE GENOMIC DNA]</scope>
    <source>
        <strain evidence="4">CBA4604</strain>
    </source>
</reference>
<dbReference type="EMBL" id="CP025583">
    <property type="protein sequence ID" value="AUM74906.1"/>
    <property type="molecule type" value="Genomic_DNA"/>
</dbReference>
<dbReference type="SUPFAM" id="SSF51735">
    <property type="entry name" value="NAD(P)-binding Rossmann-fold domains"/>
    <property type="match status" value="1"/>
</dbReference>
<evidence type="ECO:0000313" key="3">
    <source>
        <dbReference type="EMBL" id="AUM74906.1"/>
    </source>
</evidence>
<name>A0A2K9MIP4_9RHOB</name>
<gene>
    <name evidence="3" type="ORF">CYR75_12005</name>
</gene>
<dbReference type="InterPro" id="IPR036291">
    <property type="entry name" value="NAD(P)-bd_dom_sf"/>
</dbReference>
<dbReference type="InterPro" id="IPR001509">
    <property type="entry name" value="Epimerase_deHydtase"/>
</dbReference>
<organism evidence="3 4">
    <name type="scientific">Paracoccus jeotgali</name>
    <dbReference type="NCBI Taxonomy" id="2065379"/>
    <lineage>
        <taxon>Bacteria</taxon>
        <taxon>Pseudomonadati</taxon>
        <taxon>Pseudomonadota</taxon>
        <taxon>Alphaproteobacteria</taxon>
        <taxon>Rhodobacterales</taxon>
        <taxon>Paracoccaceae</taxon>
        <taxon>Paracoccus</taxon>
    </lineage>
</organism>
<dbReference type="Pfam" id="PF01370">
    <property type="entry name" value="Epimerase"/>
    <property type="match status" value="1"/>
</dbReference>
<feature type="domain" description="NAD-dependent epimerase/dehydratase" evidence="2">
    <location>
        <begin position="4"/>
        <end position="159"/>
    </location>
</feature>
<dbReference type="Gene3D" id="3.40.50.720">
    <property type="entry name" value="NAD(P)-binding Rossmann-like Domain"/>
    <property type="match status" value="1"/>
</dbReference>
<dbReference type="RefSeq" id="WP_101500251.1">
    <property type="nucleotide sequence ID" value="NZ_CP025583.1"/>
</dbReference>
<keyword evidence="4" id="KW-1185">Reference proteome</keyword>
<accession>A0A2K9MIP4</accession>
<dbReference type="PANTHER" id="PTHR43574">
    <property type="entry name" value="EPIMERASE-RELATED"/>
    <property type="match status" value="1"/>
</dbReference>